<keyword evidence="9" id="KW-0325">Glycoprotein</keyword>
<organism evidence="14 15">
    <name type="scientific">Venturia inaequalis</name>
    <name type="common">Apple scab fungus</name>
    <dbReference type="NCBI Taxonomy" id="5025"/>
    <lineage>
        <taxon>Eukaryota</taxon>
        <taxon>Fungi</taxon>
        <taxon>Dikarya</taxon>
        <taxon>Ascomycota</taxon>
        <taxon>Pezizomycotina</taxon>
        <taxon>Dothideomycetes</taxon>
        <taxon>Pleosporomycetidae</taxon>
        <taxon>Venturiales</taxon>
        <taxon>Venturiaceae</taxon>
        <taxon>Venturia</taxon>
    </lineage>
</organism>
<evidence type="ECO:0000256" key="8">
    <source>
        <dbReference type="ARBA" id="ARBA00023157"/>
    </source>
</evidence>
<dbReference type="GO" id="GO:0006508">
    <property type="term" value="P:proteolysis"/>
    <property type="evidence" value="ECO:0007669"/>
    <property type="project" value="UniProtKB-KW"/>
</dbReference>
<dbReference type="InterPro" id="IPR001969">
    <property type="entry name" value="Aspartic_peptidase_AS"/>
</dbReference>
<dbReference type="EMBL" id="WNWS01000686">
    <property type="protein sequence ID" value="KAE9964466.1"/>
    <property type="molecule type" value="Genomic_DNA"/>
</dbReference>
<keyword evidence="3" id="KW-0540">Nuclease</keyword>
<evidence type="ECO:0000256" key="11">
    <source>
        <dbReference type="RuleBase" id="RU000454"/>
    </source>
</evidence>
<evidence type="ECO:0000256" key="4">
    <source>
        <dbReference type="ARBA" id="ARBA00022723"/>
    </source>
</evidence>
<dbReference type="PANTHER" id="PTHR33146:SF26">
    <property type="entry name" value="ENDONUCLEASE 4"/>
    <property type="match status" value="1"/>
</dbReference>
<feature type="active site" evidence="10">
    <location>
        <position position="441"/>
    </location>
</feature>
<dbReference type="PRINTS" id="PR00792">
    <property type="entry name" value="PEPSIN"/>
</dbReference>
<evidence type="ECO:0000256" key="3">
    <source>
        <dbReference type="ARBA" id="ARBA00022722"/>
    </source>
</evidence>
<dbReference type="InterPro" id="IPR034164">
    <property type="entry name" value="Pepsin-like_dom"/>
</dbReference>
<dbReference type="PROSITE" id="PS51767">
    <property type="entry name" value="PEPTIDASE_A1"/>
    <property type="match status" value="1"/>
</dbReference>
<evidence type="ECO:0000256" key="10">
    <source>
        <dbReference type="PIRSR" id="PIRSR601461-1"/>
    </source>
</evidence>
<keyword evidence="12" id="KW-0732">Signal</keyword>
<evidence type="ECO:0000313" key="14">
    <source>
        <dbReference type="EMBL" id="KAE9964466.1"/>
    </source>
</evidence>
<dbReference type="CDD" id="cd11010">
    <property type="entry name" value="S1-P1_nuclease"/>
    <property type="match status" value="1"/>
</dbReference>
<comment type="similarity">
    <text evidence="2">Belongs to the nuclease type I family.</text>
</comment>
<dbReference type="PANTHER" id="PTHR33146">
    <property type="entry name" value="ENDONUCLEASE 4"/>
    <property type="match status" value="1"/>
</dbReference>
<dbReference type="CDD" id="cd05471">
    <property type="entry name" value="pepsin_like"/>
    <property type="match status" value="1"/>
</dbReference>
<dbReference type="InterPro" id="IPR033121">
    <property type="entry name" value="PEPTIDASE_A1"/>
</dbReference>
<dbReference type="InterPro" id="IPR021109">
    <property type="entry name" value="Peptidase_aspartic_dom_sf"/>
</dbReference>
<dbReference type="GO" id="GO:0016788">
    <property type="term" value="F:hydrolase activity, acting on ester bonds"/>
    <property type="evidence" value="ECO:0007669"/>
    <property type="project" value="InterPro"/>
</dbReference>
<gene>
    <name evidence="14" type="ORF">EG328_010430</name>
</gene>
<evidence type="ECO:0000256" key="1">
    <source>
        <dbReference type="ARBA" id="ARBA00007447"/>
    </source>
</evidence>
<evidence type="ECO:0000256" key="2">
    <source>
        <dbReference type="ARBA" id="ARBA00009547"/>
    </source>
</evidence>
<feature type="chain" id="PRO_5034408650" description="Peptidase A1 domain-containing protein" evidence="12">
    <location>
        <begin position="20"/>
        <end position="798"/>
    </location>
</feature>
<evidence type="ECO:0000256" key="9">
    <source>
        <dbReference type="ARBA" id="ARBA00023180"/>
    </source>
</evidence>
<dbReference type="AlphaFoldDB" id="A0A8H3YNZ7"/>
<dbReference type="Gene3D" id="2.40.70.10">
    <property type="entry name" value="Acid Proteases"/>
    <property type="match status" value="2"/>
</dbReference>
<evidence type="ECO:0000256" key="12">
    <source>
        <dbReference type="SAM" id="SignalP"/>
    </source>
</evidence>
<feature type="signal peptide" evidence="12">
    <location>
        <begin position="1"/>
        <end position="19"/>
    </location>
</feature>
<dbReference type="InterPro" id="IPR008947">
    <property type="entry name" value="PLipase_C/P1_nuclease_dom_sf"/>
</dbReference>
<keyword evidence="5 11" id="KW-0064">Aspartyl protease</keyword>
<feature type="domain" description="Peptidase A1" evidence="13">
    <location>
        <begin position="425"/>
        <end position="795"/>
    </location>
</feature>
<dbReference type="GO" id="GO:0046872">
    <property type="term" value="F:metal ion binding"/>
    <property type="evidence" value="ECO:0007669"/>
    <property type="project" value="UniProtKB-KW"/>
</dbReference>
<reference evidence="14 15" key="1">
    <citation type="submission" date="2018-12" db="EMBL/GenBank/DDBJ databases">
        <title>Venturia inaequalis Genome Resource.</title>
        <authorList>
            <person name="Lichtner F.J."/>
        </authorList>
    </citation>
    <scope>NUCLEOTIDE SEQUENCE [LARGE SCALE GENOMIC DNA]</scope>
    <source>
        <strain evidence="14 15">120213</strain>
    </source>
</reference>
<dbReference type="SUPFAM" id="SSF50630">
    <property type="entry name" value="Acid proteases"/>
    <property type="match status" value="1"/>
</dbReference>
<dbReference type="Gene3D" id="1.10.575.10">
    <property type="entry name" value="P1 Nuclease"/>
    <property type="match status" value="1"/>
</dbReference>
<evidence type="ECO:0000256" key="6">
    <source>
        <dbReference type="ARBA" id="ARBA00022759"/>
    </source>
</evidence>
<accession>A0A8H3YNZ7</accession>
<name>A0A8H3YNZ7_VENIN</name>
<keyword evidence="6" id="KW-0255">Endonuclease</keyword>
<evidence type="ECO:0000259" key="13">
    <source>
        <dbReference type="PROSITE" id="PS51767"/>
    </source>
</evidence>
<dbReference type="Pfam" id="PF00026">
    <property type="entry name" value="Asp"/>
    <property type="match status" value="2"/>
</dbReference>
<dbReference type="GO" id="GO:0004519">
    <property type="term" value="F:endonuclease activity"/>
    <property type="evidence" value="ECO:0007669"/>
    <property type="project" value="UniProtKB-KW"/>
</dbReference>
<dbReference type="InterPro" id="IPR001461">
    <property type="entry name" value="Aspartic_peptidase_A1"/>
</dbReference>
<dbReference type="PROSITE" id="PS00141">
    <property type="entry name" value="ASP_PROTEASE"/>
    <property type="match status" value="1"/>
</dbReference>
<dbReference type="GO" id="GO:0003676">
    <property type="term" value="F:nucleic acid binding"/>
    <property type="evidence" value="ECO:0007669"/>
    <property type="project" value="InterPro"/>
</dbReference>
<dbReference type="InterPro" id="IPR003154">
    <property type="entry name" value="S1/P1nuclease"/>
</dbReference>
<feature type="active site" evidence="10">
    <location>
        <position position="688"/>
    </location>
</feature>
<dbReference type="GO" id="GO:0006308">
    <property type="term" value="P:DNA catabolic process"/>
    <property type="evidence" value="ECO:0007669"/>
    <property type="project" value="InterPro"/>
</dbReference>
<dbReference type="Proteomes" id="UP000447873">
    <property type="component" value="Unassembled WGS sequence"/>
</dbReference>
<evidence type="ECO:0000313" key="15">
    <source>
        <dbReference type="Proteomes" id="UP000447873"/>
    </source>
</evidence>
<comment type="caution">
    <text evidence="14">The sequence shown here is derived from an EMBL/GenBank/DDBJ whole genome shotgun (WGS) entry which is preliminary data.</text>
</comment>
<dbReference type="GO" id="GO:0004190">
    <property type="term" value="F:aspartic-type endopeptidase activity"/>
    <property type="evidence" value="ECO:0007669"/>
    <property type="project" value="UniProtKB-KW"/>
</dbReference>
<keyword evidence="4" id="KW-0479">Metal-binding</keyword>
<keyword evidence="8" id="KW-1015">Disulfide bond</keyword>
<comment type="similarity">
    <text evidence="1 11">Belongs to the peptidase A1 family.</text>
</comment>
<protein>
    <recommendedName>
        <fullName evidence="13">Peptidase A1 domain-containing protein</fullName>
    </recommendedName>
</protein>
<dbReference type="Pfam" id="PF02265">
    <property type="entry name" value="S1-P1_nuclease"/>
    <property type="match status" value="1"/>
</dbReference>
<sequence length="798" mass="87059">MRIRSVAWVGAQLLPLTASAWNTDVHNQIGFMAETFLSPYTIGVLRNILEPQYEGSIGRGASWADAYAHTAEGRFSYQWHWIDSDDKPPYMCTVDYEQDCSPGGCIVSAIANQTNILRGCIAQVKSGRLTGGTNLTCSYALKWISHYFGDITQPLHASGLAAGGNFIGVKFGGLATELHAVWDGYIPYADAGVAKFSNISIAPFMLDLVDRIHRDRFIEPTATWLECIDPFSPVDCALTWARESNAWTCAYVYHDRINNETDLLLNGYAQGAFPIIELQISKAAFRLANWLNLLAVESSAVSAKELELARKEKAQQQWLAGTNGEYTLATGSFDKDKKPLAVRHAATHSFPHTFHSSSKFSFKRHKARAFAPASPNLVTTNVIPLITSRGPSLSSRYLRAYNSQQSNRPKAGESPIIWAANGNVYLTPIRFGNQSFLGVLDTGSADTWLVENNFTCLDVASGRTKSPEQCKFGPAYNSSASPTYKQVEDQYFNISYGDGEFLNGVIGTEDVTLGGITALKQTVGIVDRAAWMGDTKSSGLIGLAYPSATRAFTGNGSKKAQVPYNPLLTTMWKNNLTLPLFSMAIARNKDETGALAIGGLPGPPIKYEHWFARAPIELATVTAIANINGTLISSNKTEYQLYAITVDNFAFARPAPRFQPSPSLLPPGHGHPHENITKIKTSERIIIDSGTTLIYLNAVLAKAINALFTPPSHFDDTTQNYAVPCNATAPRVGMTVSGKTFWVDPKDMIQQDEGPGSTCSSSVQFAGDGVMIVGDVWMRSVLTVFDVGAAEMRFARRL</sequence>
<keyword evidence="11" id="KW-0645">Protease</keyword>
<proteinExistence type="inferred from homology"/>
<dbReference type="SUPFAM" id="SSF48537">
    <property type="entry name" value="Phospholipase C/P1 nuclease"/>
    <property type="match status" value="1"/>
</dbReference>
<evidence type="ECO:0000256" key="5">
    <source>
        <dbReference type="ARBA" id="ARBA00022750"/>
    </source>
</evidence>
<evidence type="ECO:0000256" key="7">
    <source>
        <dbReference type="ARBA" id="ARBA00022801"/>
    </source>
</evidence>
<keyword evidence="7 11" id="KW-0378">Hydrolase</keyword>